<dbReference type="Gene3D" id="1.20.1280.50">
    <property type="match status" value="1"/>
</dbReference>
<evidence type="ECO:0000259" key="1">
    <source>
        <dbReference type="PROSITE" id="PS50181"/>
    </source>
</evidence>
<dbReference type="SUPFAM" id="SSF81383">
    <property type="entry name" value="F-box domain"/>
    <property type="match status" value="1"/>
</dbReference>
<evidence type="ECO:0000313" key="2">
    <source>
        <dbReference type="EMBL" id="KDP40081.1"/>
    </source>
</evidence>
<dbReference type="Proteomes" id="UP000027138">
    <property type="component" value="Unassembled WGS sequence"/>
</dbReference>
<dbReference type="CDD" id="cd22157">
    <property type="entry name" value="F-box_AtFBW1-like"/>
    <property type="match status" value="1"/>
</dbReference>
<dbReference type="AlphaFoldDB" id="A0A067KV38"/>
<protein>
    <recommendedName>
        <fullName evidence="1">F-box domain-containing protein</fullName>
    </recommendedName>
</protein>
<dbReference type="Pfam" id="PF00646">
    <property type="entry name" value="F-box"/>
    <property type="match status" value="1"/>
</dbReference>
<proteinExistence type="predicted"/>
<gene>
    <name evidence="2" type="ORF">JCGZ_02079</name>
</gene>
<name>A0A067KV38_JATCU</name>
<dbReference type="InterPro" id="IPR011043">
    <property type="entry name" value="Gal_Oxase/kelch_b-propeller"/>
</dbReference>
<evidence type="ECO:0000313" key="3">
    <source>
        <dbReference type="Proteomes" id="UP000027138"/>
    </source>
</evidence>
<dbReference type="STRING" id="180498.A0A067KV38"/>
<accession>A0A067KV38</accession>
<dbReference type="InterPro" id="IPR036047">
    <property type="entry name" value="F-box-like_dom_sf"/>
</dbReference>
<dbReference type="SMART" id="SM00256">
    <property type="entry name" value="FBOX"/>
    <property type="match status" value="1"/>
</dbReference>
<feature type="domain" description="F-box" evidence="1">
    <location>
        <begin position="1"/>
        <end position="48"/>
    </location>
</feature>
<dbReference type="PANTHER" id="PTHR31672">
    <property type="entry name" value="BNACNNG10540D PROTEIN"/>
    <property type="match status" value="1"/>
</dbReference>
<organism evidence="2 3">
    <name type="scientific">Jatropha curcas</name>
    <name type="common">Barbados nut</name>
    <dbReference type="NCBI Taxonomy" id="180498"/>
    <lineage>
        <taxon>Eukaryota</taxon>
        <taxon>Viridiplantae</taxon>
        <taxon>Streptophyta</taxon>
        <taxon>Embryophyta</taxon>
        <taxon>Tracheophyta</taxon>
        <taxon>Spermatophyta</taxon>
        <taxon>Magnoliopsida</taxon>
        <taxon>eudicotyledons</taxon>
        <taxon>Gunneridae</taxon>
        <taxon>Pentapetalae</taxon>
        <taxon>rosids</taxon>
        <taxon>fabids</taxon>
        <taxon>Malpighiales</taxon>
        <taxon>Euphorbiaceae</taxon>
        <taxon>Crotonoideae</taxon>
        <taxon>Jatropheae</taxon>
        <taxon>Jatropha</taxon>
    </lineage>
</organism>
<dbReference type="InterPro" id="IPR050796">
    <property type="entry name" value="SCF_F-box_component"/>
</dbReference>
<dbReference type="PROSITE" id="PS50181">
    <property type="entry name" value="FBOX"/>
    <property type="match status" value="1"/>
</dbReference>
<dbReference type="SUPFAM" id="SSF50965">
    <property type="entry name" value="Galactose oxidase, central domain"/>
    <property type="match status" value="1"/>
</dbReference>
<dbReference type="EMBL" id="KK914334">
    <property type="protein sequence ID" value="KDP40081.1"/>
    <property type="molecule type" value="Genomic_DNA"/>
</dbReference>
<dbReference type="PANTHER" id="PTHR31672:SF13">
    <property type="entry name" value="F-BOX PROTEIN CPR30-LIKE"/>
    <property type="match status" value="1"/>
</dbReference>
<dbReference type="InterPro" id="IPR001810">
    <property type="entry name" value="F-box_dom"/>
</dbReference>
<sequence>MDHLLPEITEDILSRLPIKSLVRFQSASKTWYALISDSYFGNLHFSRLSKNPKLLIFNGFGFKSLACETPLNDSGALVDLAFPGERHDWLPEIIGSSHGLICITTDRCERFYVWNPSTGSCRRIPNLGYPINGCTDYLHGFGYDSSSNEFKEYYLPYCSPNLYASLGTYTNGALHWLVTKISPMDRTRLDNQIIAFDLANEKFRKVPIPVKFRLYEYIYYRKIVMWKMMDYGVKKSWTKWLTVRRFNYAKPLYISSSDEVVMLANNRFYKYNKKNKEKSEISVNPYIFRAATLFVDSIISPGGEEYDWQSQNQKPSTKRKRFG</sequence>
<keyword evidence="3" id="KW-1185">Reference proteome</keyword>
<reference evidence="2 3" key="1">
    <citation type="journal article" date="2014" name="PLoS ONE">
        <title>Global Analysis of Gene Expression Profiles in Physic Nut (Jatropha curcas L.) Seedlings Exposed to Salt Stress.</title>
        <authorList>
            <person name="Zhang L."/>
            <person name="Zhang C."/>
            <person name="Wu P."/>
            <person name="Chen Y."/>
            <person name="Li M."/>
            <person name="Jiang H."/>
            <person name="Wu G."/>
        </authorList>
    </citation>
    <scope>NUCLEOTIDE SEQUENCE [LARGE SCALE GENOMIC DNA]</scope>
    <source>
        <strain evidence="3">cv. GZQX0401</strain>
        <tissue evidence="2">Young leaves</tissue>
    </source>
</reference>
<dbReference type="OrthoDB" id="851733at2759"/>